<sequence length="984" mass="110215">MRPSYVRFTEFDTEHTRFATKYSLYLYREQGVERADKLRGIPVLFIPGNAGSYKQVRPIAAEAANYFHHNLQHDHAALDAGIRSLDFFTVDFNEDITAFHGQTLLDQAEYLNEAVRYILSLYSDPQRVEKEDHLPDPTSVIILGHSMGGVVARTMLVQPNYQTNSINTIITMSAPHSRPPVTFDGQIVQLYDEINAYWRRAYSQKWANNNPLWHVTLVSIAGGGLDTVVPSDYASLESLVPPTHGFTVFTTGIPTVWTSMDHQAILWCDQFRKVIARTLYDIVDVHRASQTRPRADRMRTFKKRFLTGMESTMEKDLPLKEATTLLTLNDDFNSILPAGERLILDKIGKQSKPQAHLLPVPPQGSPEAKRFTLLTDAPLDEAGENGKLEVLFCSVYPFQSGQANSLYPFQIDLSSDDNGSARLACKNAASDRILLPASTPSTKFPFYLDREQEINPFSYLQYDLEQLSDHQFVAVIEKAAPNSHSFLIAEFSDQSAFSRKQDIGLTGLILSGVSVDLPANRPMTVEVNIPSLQSALLAYKLEITSPQCKVDKALFSPLVRQYLDRPYESKYFVNAQSADVSLHGAAPYLPPALKPRTENGLTFQIWVDPSCVSSARLEIKPDLWGSLGKLYMRYRTVFAAFPLLTVTLVLRKQFRVYDNSGVFISFSESLDLCLRQSIPLLLLSLTLLSMSLEGVSLSGLSKYLDWTHATPSSIDFHRHDVLIGTDDPFFWFLVPLIGVVCIGVCAVLHYMTKALTQVFGLFYALLTLRSLPGGTDDQGTTRSPAFVPSTPKRRMITTAILLFLVSTFIPYQFAYLVACLVQLFTVVRALRINTTSPSDANSNYYHYAHSVLLLMLWILPINLPILAVWIRNLAVHWLTPFSSHHNVLSIMPFILLVENLTTGKMVPQVSRGFGYITSLLLFATALYAAMYGVSHAYMLHYLVNIVAAWLVVLHSTNDPFSLSGLGAIFESNSVDGRKEGKDPR</sequence>
<dbReference type="Proteomes" id="UP001148629">
    <property type="component" value="Unassembled WGS sequence"/>
</dbReference>
<evidence type="ECO:0000313" key="2">
    <source>
        <dbReference type="Proteomes" id="UP001148629"/>
    </source>
</evidence>
<reference evidence="1" key="1">
    <citation type="submission" date="2022-08" db="EMBL/GenBank/DDBJ databases">
        <title>Genome Sequence of Fusarium decemcellulare.</title>
        <authorList>
            <person name="Buettner E."/>
        </authorList>
    </citation>
    <scope>NUCLEOTIDE SEQUENCE</scope>
    <source>
        <strain evidence="1">Babe19</strain>
    </source>
</reference>
<evidence type="ECO:0000313" key="1">
    <source>
        <dbReference type="EMBL" id="KAJ3520191.1"/>
    </source>
</evidence>
<keyword evidence="2" id="KW-1185">Reference proteome</keyword>
<dbReference type="EMBL" id="JANRMS010002959">
    <property type="protein sequence ID" value="KAJ3520191.1"/>
    <property type="molecule type" value="Genomic_DNA"/>
</dbReference>
<gene>
    <name evidence="1" type="ORF">NM208_g13815</name>
</gene>
<protein>
    <submittedName>
        <fullName evidence="1">Uncharacterized protein</fullName>
    </submittedName>
</protein>
<comment type="caution">
    <text evidence="1">The sequence shown here is derived from an EMBL/GenBank/DDBJ whole genome shotgun (WGS) entry which is preliminary data.</text>
</comment>
<proteinExistence type="predicted"/>
<accession>A0ACC1RLW4</accession>
<organism evidence="1 2">
    <name type="scientific">Fusarium decemcellulare</name>
    <dbReference type="NCBI Taxonomy" id="57161"/>
    <lineage>
        <taxon>Eukaryota</taxon>
        <taxon>Fungi</taxon>
        <taxon>Dikarya</taxon>
        <taxon>Ascomycota</taxon>
        <taxon>Pezizomycotina</taxon>
        <taxon>Sordariomycetes</taxon>
        <taxon>Hypocreomycetidae</taxon>
        <taxon>Hypocreales</taxon>
        <taxon>Nectriaceae</taxon>
        <taxon>Fusarium</taxon>
        <taxon>Fusarium decemcellulare species complex</taxon>
    </lineage>
</organism>
<name>A0ACC1RLW4_9HYPO</name>